<evidence type="ECO:0000259" key="5">
    <source>
        <dbReference type="Pfam" id="PF00296"/>
    </source>
</evidence>
<comment type="caution">
    <text evidence="6">The sequence shown here is derived from an EMBL/GenBank/DDBJ whole genome shotgun (WGS) entry which is preliminary data.</text>
</comment>
<keyword evidence="1" id="KW-0285">Flavoprotein</keyword>
<name>A0ABS4TRA7_9PSEU</name>
<organism evidence="6 7">
    <name type="scientific">Kibdelosporangium banguiense</name>
    <dbReference type="NCBI Taxonomy" id="1365924"/>
    <lineage>
        <taxon>Bacteria</taxon>
        <taxon>Bacillati</taxon>
        <taxon>Actinomycetota</taxon>
        <taxon>Actinomycetes</taxon>
        <taxon>Pseudonocardiales</taxon>
        <taxon>Pseudonocardiaceae</taxon>
        <taxon>Kibdelosporangium</taxon>
    </lineage>
</organism>
<gene>
    <name evidence="6" type="ORF">JOF56_006796</name>
</gene>
<dbReference type="RefSeq" id="WP_307855374.1">
    <property type="nucleotide sequence ID" value="NZ_JAGINW010000001.1"/>
</dbReference>
<keyword evidence="4" id="KW-0503">Monooxygenase</keyword>
<dbReference type="Gene3D" id="3.20.20.30">
    <property type="entry name" value="Luciferase-like domain"/>
    <property type="match status" value="1"/>
</dbReference>
<dbReference type="EMBL" id="JAGINW010000001">
    <property type="protein sequence ID" value="MBP2326411.1"/>
    <property type="molecule type" value="Genomic_DNA"/>
</dbReference>
<keyword evidence="3" id="KW-0560">Oxidoreductase</keyword>
<dbReference type="InterPro" id="IPR036661">
    <property type="entry name" value="Luciferase-like_sf"/>
</dbReference>
<reference evidence="6 7" key="1">
    <citation type="submission" date="2021-03" db="EMBL/GenBank/DDBJ databases">
        <title>Sequencing the genomes of 1000 actinobacteria strains.</title>
        <authorList>
            <person name="Klenk H.-P."/>
        </authorList>
    </citation>
    <scope>NUCLEOTIDE SEQUENCE [LARGE SCALE GENOMIC DNA]</scope>
    <source>
        <strain evidence="6 7">DSM 46670</strain>
    </source>
</reference>
<dbReference type="Proteomes" id="UP001519332">
    <property type="component" value="Unassembled WGS sequence"/>
</dbReference>
<keyword evidence="2" id="KW-0288">FMN</keyword>
<evidence type="ECO:0000256" key="1">
    <source>
        <dbReference type="ARBA" id="ARBA00022630"/>
    </source>
</evidence>
<evidence type="ECO:0000313" key="7">
    <source>
        <dbReference type="Proteomes" id="UP001519332"/>
    </source>
</evidence>
<keyword evidence="7" id="KW-1185">Reference proteome</keyword>
<protein>
    <submittedName>
        <fullName evidence="6">Alkanesulfonate monooxygenase SsuD/methylene tetrahydromethanopterin reductase-like flavin-dependent oxidoreductase (Luciferase family)</fullName>
    </submittedName>
</protein>
<dbReference type="PANTHER" id="PTHR42847">
    <property type="entry name" value="ALKANESULFONATE MONOOXYGENASE"/>
    <property type="match status" value="1"/>
</dbReference>
<evidence type="ECO:0000313" key="6">
    <source>
        <dbReference type="EMBL" id="MBP2326411.1"/>
    </source>
</evidence>
<dbReference type="InterPro" id="IPR050172">
    <property type="entry name" value="SsuD_RutA_monooxygenase"/>
</dbReference>
<dbReference type="PANTHER" id="PTHR42847:SF4">
    <property type="entry name" value="ALKANESULFONATE MONOOXYGENASE-RELATED"/>
    <property type="match status" value="1"/>
</dbReference>
<accession>A0ABS4TRA7</accession>
<dbReference type="SUPFAM" id="SSF51679">
    <property type="entry name" value="Bacterial luciferase-like"/>
    <property type="match status" value="1"/>
</dbReference>
<sequence length="293" mass="31805">MLPEHSGAETRRIWRHVEEIGADHAWTYDHLSWRSLRDEPWFDASTTLAAAAASTDRLRLGTLVATPNFRHPVTTAKQAMTLDHLSGGRFVLGLGAGATGADSTALGGQQLTPAARADRFEEFVALLDVLLRQPETTAHGRFYHAVDVRMVPGCVQRPRIPFAIAAFGKRGMRLAAAYAETWVTIGHPGAPGDQPEATALRVLRDQLSKLEAACHDRGRDFGDLRKLVNVSRVVADPYSSAGRFADVTGQCAELGFTDVVVGYPRRAGVFAGDPDKFERALAQATATTYQEAI</sequence>
<proteinExistence type="predicted"/>
<feature type="domain" description="Luciferase-like" evidence="5">
    <location>
        <begin position="7"/>
        <end position="238"/>
    </location>
</feature>
<dbReference type="Pfam" id="PF00296">
    <property type="entry name" value="Bac_luciferase"/>
    <property type="match status" value="1"/>
</dbReference>
<evidence type="ECO:0000256" key="2">
    <source>
        <dbReference type="ARBA" id="ARBA00022643"/>
    </source>
</evidence>
<dbReference type="InterPro" id="IPR011251">
    <property type="entry name" value="Luciferase-like_dom"/>
</dbReference>
<evidence type="ECO:0000256" key="4">
    <source>
        <dbReference type="ARBA" id="ARBA00023033"/>
    </source>
</evidence>
<evidence type="ECO:0000256" key="3">
    <source>
        <dbReference type="ARBA" id="ARBA00023002"/>
    </source>
</evidence>